<name>A0A0V8GF95_9BACL</name>
<reference evidence="3 4" key="1">
    <citation type="journal article" date="2015" name="Int. J. Syst. Evol. Microbiol.">
        <title>Exiguobacterium enclense sp. nov., isolated from sediment.</title>
        <authorList>
            <person name="Dastager S.G."/>
            <person name="Mawlankar R."/>
            <person name="Sonalkar V.V."/>
            <person name="Thorat M.N."/>
            <person name="Mual P."/>
            <person name="Verma A."/>
            <person name="Krishnamurthi S."/>
            <person name="Tang S.K."/>
            <person name="Li W.J."/>
        </authorList>
    </citation>
    <scope>NUCLEOTIDE SEQUENCE [LARGE SCALE GENOMIC DNA]</scope>
    <source>
        <strain evidence="3 4">NIO-1109</strain>
    </source>
</reference>
<dbReference type="Proteomes" id="UP000053797">
    <property type="component" value="Unassembled WGS sequence"/>
</dbReference>
<dbReference type="InterPro" id="IPR001455">
    <property type="entry name" value="TusA-like"/>
</dbReference>
<sequence>MTRIKSDIVLDAKGLACPMPIVRTKKTIKMLEPGQVIEVQATDKGSTADLRAWANSTGNHYLGTIEEGEVLRHYVRKSTGDVTEPAAFAQTVDNATVEAARQDDSITVLDVREQAEYAFAHVPGAINIPLGELETRHAELDSNQTIYVICRTGSRSDMACRQLSDKGYTIHNVVPGMQEWASETTTLVSAK</sequence>
<organism evidence="3 4">
    <name type="scientific">Exiguobacterium indicum</name>
    <dbReference type="NCBI Taxonomy" id="296995"/>
    <lineage>
        <taxon>Bacteria</taxon>
        <taxon>Bacillati</taxon>
        <taxon>Bacillota</taxon>
        <taxon>Bacilli</taxon>
        <taxon>Bacillales</taxon>
        <taxon>Bacillales Family XII. Incertae Sedis</taxon>
        <taxon>Exiguobacterium</taxon>
    </lineage>
</organism>
<dbReference type="Pfam" id="PF00581">
    <property type="entry name" value="Rhodanese"/>
    <property type="match status" value="1"/>
</dbReference>
<dbReference type="Gene3D" id="3.40.250.10">
    <property type="entry name" value="Rhodanese-like domain"/>
    <property type="match status" value="1"/>
</dbReference>
<dbReference type="InterPro" id="IPR001307">
    <property type="entry name" value="Thiosulphate_STrfase_CS"/>
</dbReference>
<dbReference type="Gene3D" id="3.30.110.40">
    <property type="entry name" value="TusA-like domain"/>
    <property type="match status" value="1"/>
</dbReference>
<dbReference type="CDD" id="cd00158">
    <property type="entry name" value="RHOD"/>
    <property type="match status" value="1"/>
</dbReference>
<dbReference type="InterPro" id="IPR036873">
    <property type="entry name" value="Rhodanese-like_dom_sf"/>
</dbReference>
<evidence type="ECO:0000256" key="1">
    <source>
        <dbReference type="ARBA" id="ARBA00008984"/>
    </source>
</evidence>
<dbReference type="AlphaFoldDB" id="A0A0V8GF95"/>
<dbReference type="PANTHER" id="PTHR33279:SF6">
    <property type="entry name" value="SULFUR CARRIER PROTEIN YEDF-RELATED"/>
    <property type="match status" value="1"/>
</dbReference>
<dbReference type="SUPFAM" id="SSF64307">
    <property type="entry name" value="SirA-like"/>
    <property type="match status" value="1"/>
</dbReference>
<dbReference type="CDD" id="cd00291">
    <property type="entry name" value="SirA_YedF_YeeD"/>
    <property type="match status" value="1"/>
</dbReference>
<dbReference type="GO" id="GO:0004792">
    <property type="term" value="F:thiosulfate-cyanide sulfurtransferase activity"/>
    <property type="evidence" value="ECO:0007669"/>
    <property type="project" value="InterPro"/>
</dbReference>
<dbReference type="InterPro" id="IPR036868">
    <property type="entry name" value="TusA-like_sf"/>
</dbReference>
<protein>
    <recommendedName>
        <fullName evidence="2">Rhodanese domain-containing protein</fullName>
    </recommendedName>
</protein>
<dbReference type="PROSITE" id="PS01148">
    <property type="entry name" value="UPF0033"/>
    <property type="match status" value="1"/>
</dbReference>
<evidence type="ECO:0000313" key="3">
    <source>
        <dbReference type="EMBL" id="KSU48866.1"/>
    </source>
</evidence>
<feature type="domain" description="Rhodanese" evidence="2">
    <location>
        <begin position="102"/>
        <end position="189"/>
    </location>
</feature>
<dbReference type="SUPFAM" id="SSF52821">
    <property type="entry name" value="Rhodanese/Cell cycle control phosphatase"/>
    <property type="match status" value="1"/>
</dbReference>
<accession>A0A0V8GF95</accession>
<dbReference type="Pfam" id="PF01206">
    <property type="entry name" value="TusA"/>
    <property type="match status" value="1"/>
</dbReference>
<dbReference type="PROSITE" id="PS00380">
    <property type="entry name" value="RHODANESE_1"/>
    <property type="match status" value="1"/>
</dbReference>
<dbReference type="InterPro" id="IPR001763">
    <property type="entry name" value="Rhodanese-like_dom"/>
</dbReference>
<dbReference type="RefSeq" id="WP_058265541.1">
    <property type="nucleotide sequence ID" value="NZ_FMYN01000003.1"/>
</dbReference>
<dbReference type="SMART" id="SM00450">
    <property type="entry name" value="RHOD"/>
    <property type="match status" value="1"/>
</dbReference>
<evidence type="ECO:0000259" key="2">
    <source>
        <dbReference type="PROSITE" id="PS50206"/>
    </source>
</evidence>
<dbReference type="PROSITE" id="PS50206">
    <property type="entry name" value="RHODANESE_3"/>
    <property type="match status" value="1"/>
</dbReference>
<evidence type="ECO:0000313" key="4">
    <source>
        <dbReference type="Proteomes" id="UP000053797"/>
    </source>
</evidence>
<dbReference type="OrthoDB" id="9800872at2"/>
<proteinExistence type="inferred from homology"/>
<dbReference type="EMBL" id="LNQL01000003">
    <property type="protein sequence ID" value="KSU48866.1"/>
    <property type="molecule type" value="Genomic_DNA"/>
</dbReference>
<comment type="similarity">
    <text evidence="1">Belongs to the sulfur carrier protein TusA family.</text>
</comment>
<comment type="caution">
    <text evidence="3">The sequence shown here is derived from an EMBL/GenBank/DDBJ whole genome shotgun (WGS) entry which is preliminary data.</text>
</comment>
<dbReference type="PANTHER" id="PTHR33279">
    <property type="entry name" value="SULFUR CARRIER PROTEIN YEDF-RELATED"/>
    <property type="match status" value="1"/>
</dbReference>
<gene>
    <name evidence="3" type="ORF">AS033_11095</name>
</gene>